<feature type="region of interest" description="Disordered" evidence="1">
    <location>
        <begin position="330"/>
        <end position="358"/>
    </location>
</feature>
<dbReference type="AlphaFoldDB" id="A0ABD3NIE2"/>
<comment type="caution">
    <text evidence="2">The sequence shown here is derived from an EMBL/GenBank/DDBJ whole genome shotgun (WGS) entry which is preliminary data.</text>
</comment>
<organism evidence="2 3">
    <name type="scientific">Cyclotella atomus</name>
    <dbReference type="NCBI Taxonomy" id="382360"/>
    <lineage>
        <taxon>Eukaryota</taxon>
        <taxon>Sar</taxon>
        <taxon>Stramenopiles</taxon>
        <taxon>Ochrophyta</taxon>
        <taxon>Bacillariophyta</taxon>
        <taxon>Coscinodiscophyceae</taxon>
        <taxon>Thalassiosirophycidae</taxon>
        <taxon>Stephanodiscales</taxon>
        <taxon>Stephanodiscaceae</taxon>
        <taxon>Cyclotella</taxon>
    </lineage>
</organism>
<feature type="compositionally biased region" description="Polar residues" evidence="1">
    <location>
        <begin position="330"/>
        <end position="339"/>
    </location>
</feature>
<feature type="region of interest" description="Disordered" evidence="1">
    <location>
        <begin position="224"/>
        <end position="251"/>
    </location>
</feature>
<accession>A0ABD3NIE2</accession>
<proteinExistence type="predicted"/>
<feature type="region of interest" description="Disordered" evidence="1">
    <location>
        <begin position="1"/>
        <end position="36"/>
    </location>
</feature>
<dbReference type="EMBL" id="JALLPJ020001180">
    <property type="protein sequence ID" value="KAL3774757.1"/>
    <property type="molecule type" value="Genomic_DNA"/>
</dbReference>
<sequence>MSSSPNEQEIAQQKSETYQALSSFHETQSDYDDEQEDAPMARYWECKDGAISYSVPIDPAAGLKRGLISKPYTSNVQIQMNINRSSRGDLQRRGIRLVETIKFDNSRDDTADSMPFVRSIPLDQNADVDAADGSYSLDVCASDDAHLPLLPPSMSAGLNPGLIEFLIEHTIAVSDTERCRCFFAYGDADRDGGAMEDSNFEDDRTNRNYRLLGVVFADEYKQMPDTAEKSQSGPDLTSLLKKDQPASSQSPLDLLRLDANQINEMSEQDKLDALYNAIGKHNENVMANSGDAGQPEKDSAVSMVRYSPSMFNICSGVYLGDMFIREPTISTGTNKQSKGFGNLKSKRKEEKNGDDGFANWEQGVQKTSIQFQWDCISKVIQSYQYGKCLGVSTRVACNAARRSVGEIVVDEGRPSKSRAERRVIWYMDGSYLAGLIGTSYFRAPRYMSFSEALVNGAEPRLTEFMVFYKADTASNDVPDPEDKSYCSISRRLYSLSGSLAQGSTGFFSLTQPNYDADKSASNEY</sequence>
<evidence type="ECO:0000313" key="3">
    <source>
        <dbReference type="Proteomes" id="UP001530400"/>
    </source>
</evidence>
<evidence type="ECO:0000313" key="2">
    <source>
        <dbReference type="EMBL" id="KAL3774757.1"/>
    </source>
</evidence>
<feature type="compositionally biased region" description="Polar residues" evidence="1">
    <location>
        <begin position="1"/>
        <end position="26"/>
    </location>
</feature>
<reference evidence="2 3" key="1">
    <citation type="submission" date="2024-10" db="EMBL/GenBank/DDBJ databases">
        <title>Updated reference genomes for cyclostephanoid diatoms.</title>
        <authorList>
            <person name="Roberts W.R."/>
            <person name="Alverson A.J."/>
        </authorList>
    </citation>
    <scope>NUCLEOTIDE SEQUENCE [LARGE SCALE GENOMIC DNA]</scope>
    <source>
        <strain evidence="2 3">AJA010-31</strain>
    </source>
</reference>
<evidence type="ECO:0000256" key="1">
    <source>
        <dbReference type="SAM" id="MobiDB-lite"/>
    </source>
</evidence>
<gene>
    <name evidence="2" type="ORF">ACHAWO_012082</name>
</gene>
<protein>
    <submittedName>
        <fullName evidence="2">Uncharacterized protein</fullName>
    </submittedName>
</protein>
<dbReference type="Proteomes" id="UP001530400">
    <property type="component" value="Unassembled WGS sequence"/>
</dbReference>
<name>A0ABD3NIE2_9STRA</name>
<keyword evidence="3" id="KW-1185">Reference proteome</keyword>